<protein>
    <submittedName>
        <fullName evidence="2">Uncharacterized protein</fullName>
    </submittedName>
</protein>
<evidence type="ECO:0000256" key="1">
    <source>
        <dbReference type="SAM" id="MobiDB-lite"/>
    </source>
</evidence>
<proteinExistence type="predicted"/>
<gene>
    <name evidence="2" type="ORF">EYF80_024742</name>
</gene>
<feature type="region of interest" description="Disordered" evidence="1">
    <location>
        <begin position="24"/>
        <end position="64"/>
    </location>
</feature>
<keyword evidence="3" id="KW-1185">Reference proteome</keyword>
<reference evidence="2 3" key="1">
    <citation type="submission" date="2019-03" db="EMBL/GenBank/DDBJ databases">
        <title>First draft genome of Liparis tanakae, snailfish: a comprehensive survey of snailfish specific genes.</title>
        <authorList>
            <person name="Kim W."/>
            <person name="Song I."/>
            <person name="Jeong J.-H."/>
            <person name="Kim D."/>
            <person name="Kim S."/>
            <person name="Ryu S."/>
            <person name="Song J.Y."/>
            <person name="Lee S.K."/>
        </authorList>
    </citation>
    <scope>NUCLEOTIDE SEQUENCE [LARGE SCALE GENOMIC DNA]</scope>
    <source>
        <tissue evidence="2">Muscle</tissue>
    </source>
</reference>
<sequence>MHAPCDRLQYSMSPLAQAHTLHARIREQRLSTEPSREQTRMHRRKRGQQVPNAVCQPTRDTQLQKRTRTMHQEASGYYVEPQNLQQNLQWNLQQNLQRTAFPSHAT</sequence>
<comment type="caution">
    <text evidence="2">The sequence shown here is derived from an EMBL/GenBank/DDBJ whole genome shotgun (WGS) entry which is preliminary data.</text>
</comment>
<dbReference type="EMBL" id="SRLO01000242">
    <property type="protein sequence ID" value="TNN65003.1"/>
    <property type="molecule type" value="Genomic_DNA"/>
</dbReference>
<evidence type="ECO:0000313" key="2">
    <source>
        <dbReference type="EMBL" id="TNN65003.1"/>
    </source>
</evidence>
<accession>A0A4Z2HJ84</accession>
<name>A0A4Z2HJ84_9TELE</name>
<evidence type="ECO:0000313" key="3">
    <source>
        <dbReference type="Proteomes" id="UP000314294"/>
    </source>
</evidence>
<feature type="compositionally biased region" description="Basic and acidic residues" evidence="1">
    <location>
        <begin position="24"/>
        <end position="40"/>
    </location>
</feature>
<organism evidence="2 3">
    <name type="scientific">Liparis tanakae</name>
    <name type="common">Tanaka's snailfish</name>
    <dbReference type="NCBI Taxonomy" id="230148"/>
    <lineage>
        <taxon>Eukaryota</taxon>
        <taxon>Metazoa</taxon>
        <taxon>Chordata</taxon>
        <taxon>Craniata</taxon>
        <taxon>Vertebrata</taxon>
        <taxon>Euteleostomi</taxon>
        <taxon>Actinopterygii</taxon>
        <taxon>Neopterygii</taxon>
        <taxon>Teleostei</taxon>
        <taxon>Neoteleostei</taxon>
        <taxon>Acanthomorphata</taxon>
        <taxon>Eupercaria</taxon>
        <taxon>Perciformes</taxon>
        <taxon>Cottioidei</taxon>
        <taxon>Cottales</taxon>
        <taxon>Liparidae</taxon>
        <taxon>Liparis</taxon>
    </lineage>
</organism>
<dbReference type="Proteomes" id="UP000314294">
    <property type="component" value="Unassembled WGS sequence"/>
</dbReference>
<dbReference type="AlphaFoldDB" id="A0A4Z2HJ84"/>